<feature type="transmembrane region" description="Helical" evidence="1">
    <location>
        <begin position="193"/>
        <end position="212"/>
    </location>
</feature>
<feature type="transmembrane region" description="Helical" evidence="1">
    <location>
        <begin position="224"/>
        <end position="243"/>
    </location>
</feature>
<keyword evidence="1" id="KW-0812">Transmembrane</keyword>
<feature type="domain" description="Heparan-alpha-glucosaminide N-acetyltransferase catalytic" evidence="2">
    <location>
        <begin position="11"/>
        <end position="223"/>
    </location>
</feature>
<feature type="transmembrane region" description="Helical" evidence="1">
    <location>
        <begin position="344"/>
        <end position="363"/>
    </location>
</feature>
<reference evidence="4" key="1">
    <citation type="journal article" date="2019" name="Int. J. Syst. Evol. Microbiol.">
        <title>The Global Catalogue of Microorganisms (GCM) 10K type strain sequencing project: providing services to taxonomists for standard genome sequencing and annotation.</title>
        <authorList>
            <consortium name="The Broad Institute Genomics Platform"/>
            <consortium name="The Broad Institute Genome Sequencing Center for Infectious Disease"/>
            <person name="Wu L."/>
            <person name="Ma J."/>
        </authorList>
    </citation>
    <scope>NUCLEOTIDE SEQUENCE [LARGE SCALE GENOMIC DNA]</scope>
    <source>
        <strain evidence="4">JCM 18283</strain>
    </source>
</reference>
<accession>A0ABP9FIC7</accession>
<dbReference type="Pfam" id="PF07786">
    <property type="entry name" value="HGSNAT_cat"/>
    <property type="match status" value="1"/>
</dbReference>
<dbReference type="EMBL" id="BAABJI010000001">
    <property type="protein sequence ID" value="GAA4903140.1"/>
    <property type="molecule type" value="Genomic_DNA"/>
</dbReference>
<keyword evidence="1" id="KW-1133">Transmembrane helix</keyword>
<protein>
    <submittedName>
        <fullName evidence="3">Heparan-alpha-glucosaminide N-acetyltransferase domain-containing protein</fullName>
    </submittedName>
</protein>
<keyword evidence="4" id="KW-1185">Reference proteome</keyword>
<dbReference type="Proteomes" id="UP001501436">
    <property type="component" value="Unassembled WGS sequence"/>
</dbReference>
<evidence type="ECO:0000259" key="2">
    <source>
        <dbReference type="Pfam" id="PF07786"/>
    </source>
</evidence>
<keyword evidence="1" id="KW-0472">Membrane</keyword>
<sequence length="383" mass="43643">MTDFVVQPKKRIDSIDIVRGLIMVIMALDHARDFFMPQQFDPTDLTKASTSLFLTRFITHFCAPTFVFLAGTGAFLSFSRGKTKGEAAKFLITRGLWLILLEFTIIRFGWALNIAFDFVFVQVIWALGVSMIVLAGLIYLPRGVIATFALIMIFGHNALDGIKIAQLPAPWGTMWGILHVQGIIQLTGYTKVFILYPLIPWIGVMALGYVFGTIFKLDAVKRRPLLVAIGLSSLALFVILRFLNVYGDPNQWTDQGVWHRTILSFINVQKYPPSLDYLLITLGVCNLLLAAFEYAENGFTKIIIVFGRVPMFYYILHLYLLRLMAFIAYLVVTSTGSGAKAQGGAPLYFVYLMWLLAIIILYFPCRWYMRYKMTHKQWWLSYL</sequence>
<dbReference type="PANTHER" id="PTHR40407:SF1">
    <property type="entry name" value="HEPARAN-ALPHA-GLUCOSAMINIDE N-ACETYLTRANSFERASE CATALYTIC DOMAIN-CONTAINING PROTEIN"/>
    <property type="match status" value="1"/>
</dbReference>
<gene>
    <name evidence="3" type="ORF">GCM10023313_02030</name>
</gene>
<feature type="transmembrane region" description="Helical" evidence="1">
    <location>
        <begin position="90"/>
        <end position="112"/>
    </location>
</feature>
<organism evidence="3 4">
    <name type="scientific">Mucilaginibacter defluvii</name>
    <dbReference type="NCBI Taxonomy" id="1196019"/>
    <lineage>
        <taxon>Bacteria</taxon>
        <taxon>Pseudomonadati</taxon>
        <taxon>Bacteroidota</taxon>
        <taxon>Sphingobacteriia</taxon>
        <taxon>Sphingobacteriales</taxon>
        <taxon>Sphingobacteriaceae</taxon>
        <taxon>Mucilaginibacter</taxon>
    </lineage>
</organism>
<feature type="transmembrane region" description="Helical" evidence="1">
    <location>
        <begin position="57"/>
        <end position="78"/>
    </location>
</feature>
<evidence type="ECO:0000313" key="4">
    <source>
        <dbReference type="Proteomes" id="UP001501436"/>
    </source>
</evidence>
<name>A0ABP9FIC7_9SPHI</name>
<feature type="transmembrane region" description="Helical" evidence="1">
    <location>
        <begin position="274"/>
        <end position="292"/>
    </location>
</feature>
<comment type="caution">
    <text evidence="3">The sequence shown here is derived from an EMBL/GenBank/DDBJ whole genome shotgun (WGS) entry which is preliminary data.</text>
</comment>
<dbReference type="InterPro" id="IPR012429">
    <property type="entry name" value="HGSNAT_cat"/>
</dbReference>
<dbReference type="RefSeq" id="WP_345328975.1">
    <property type="nucleotide sequence ID" value="NZ_BAABJI010000001.1"/>
</dbReference>
<feature type="transmembrane region" description="Helical" evidence="1">
    <location>
        <begin position="312"/>
        <end position="332"/>
    </location>
</feature>
<dbReference type="PANTHER" id="PTHR40407">
    <property type="entry name" value="MEMBRANE PROTEIN-LIKE PROTEIN"/>
    <property type="match status" value="1"/>
</dbReference>
<evidence type="ECO:0000313" key="3">
    <source>
        <dbReference type="EMBL" id="GAA4903140.1"/>
    </source>
</evidence>
<feature type="transmembrane region" description="Helical" evidence="1">
    <location>
        <begin position="118"/>
        <end position="140"/>
    </location>
</feature>
<evidence type="ECO:0000256" key="1">
    <source>
        <dbReference type="SAM" id="Phobius"/>
    </source>
</evidence>
<proteinExistence type="predicted"/>